<dbReference type="InterPro" id="IPR011009">
    <property type="entry name" value="Kinase-like_dom_sf"/>
</dbReference>
<evidence type="ECO:0000256" key="3">
    <source>
        <dbReference type="PROSITE-ProRule" id="PRU10141"/>
    </source>
</evidence>
<feature type="region of interest" description="Disordered" evidence="4">
    <location>
        <begin position="477"/>
        <end position="567"/>
    </location>
</feature>
<dbReference type="CDD" id="cd14008">
    <property type="entry name" value="STKc_LKB1_CaMKK"/>
    <property type="match status" value="1"/>
</dbReference>
<dbReference type="InterPro" id="IPR045269">
    <property type="entry name" value="Atg1-like"/>
</dbReference>
<dbReference type="InterPro" id="IPR017441">
    <property type="entry name" value="Protein_kinase_ATP_BS"/>
</dbReference>
<evidence type="ECO:0000256" key="4">
    <source>
        <dbReference type="SAM" id="MobiDB-lite"/>
    </source>
</evidence>
<evidence type="ECO:0000313" key="7">
    <source>
        <dbReference type="Proteomes" id="UP001515480"/>
    </source>
</evidence>
<name>A0AB34JN43_PRYPA</name>
<evidence type="ECO:0000256" key="2">
    <source>
        <dbReference type="ARBA" id="ARBA00022840"/>
    </source>
</evidence>
<dbReference type="Gene3D" id="1.10.510.10">
    <property type="entry name" value="Transferase(Phosphotransferase) domain 1"/>
    <property type="match status" value="1"/>
</dbReference>
<evidence type="ECO:0000259" key="5">
    <source>
        <dbReference type="PROSITE" id="PS50011"/>
    </source>
</evidence>
<dbReference type="InterPro" id="IPR000719">
    <property type="entry name" value="Prot_kinase_dom"/>
</dbReference>
<dbReference type="GO" id="GO:0005737">
    <property type="term" value="C:cytoplasm"/>
    <property type="evidence" value="ECO:0007669"/>
    <property type="project" value="TreeGrafter"/>
</dbReference>
<dbReference type="FunFam" id="1.10.510.10:FF:000571">
    <property type="entry name" value="Maternal embryonic leucine zipper kinase"/>
    <property type="match status" value="1"/>
</dbReference>
<organism evidence="6 7">
    <name type="scientific">Prymnesium parvum</name>
    <name type="common">Toxic golden alga</name>
    <dbReference type="NCBI Taxonomy" id="97485"/>
    <lineage>
        <taxon>Eukaryota</taxon>
        <taxon>Haptista</taxon>
        <taxon>Haptophyta</taxon>
        <taxon>Prymnesiophyceae</taxon>
        <taxon>Prymnesiales</taxon>
        <taxon>Prymnesiaceae</taxon>
        <taxon>Prymnesium</taxon>
    </lineage>
</organism>
<evidence type="ECO:0000256" key="1">
    <source>
        <dbReference type="ARBA" id="ARBA00022741"/>
    </source>
</evidence>
<dbReference type="GO" id="GO:0010506">
    <property type="term" value="P:regulation of autophagy"/>
    <property type="evidence" value="ECO:0007669"/>
    <property type="project" value="InterPro"/>
</dbReference>
<dbReference type="GO" id="GO:0005524">
    <property type="term" value="F:ATP binding"/>
    <property type="evidence" value="ECO:0007669"/>
    <property type="project" value="UniProtKB-UniRule"/>
</dbReference>
<feature type="compositionally biased region" description="Polar residues" evidence="4">
    <location>
        <begin position="34"/>
        <end position="44"/>
    </location>
</feature>
<gene>
    <name evidence="6" type="ORF">AB1Y20_017420</name>
</gene>
<feature type="domain" description="Protein kinase" evidence="5">
    <location>
        <begin position="171"/>
        <end position="441"/>
    </location>
</feature>
<accession>A0AB34JN43</accession>
<dbReference type="SMART" id="SM00220">
    <property type="entry name" value="S_TKc"/>
    <property type="match status" value="1"/>
</dbReference>
<dbReference type="AlphaFoldDB" id="A0AB34JN43"/>
<dbReference type="EMBL" id="JBGBPQ010000006">
    <property type="protein sequence ID" value="KAL1522430.1"/>
    <property type="molecule type" value="Genomic_DNA"/>
</dbReference>
<comment type="caution">
    <text evidence="6">The sequence shown here is derived from an EMBL/GenBank/DDBJ whole genome shotgun (WGS) entry which is preliminary data.</text>
</comment>
<dbReference type="PANTHER" id="PTHR24348">
    <property type="entry name" value="SERINE/THREONINE-PROTEIN KINASE UNC-51-RELATED"/>
    <property type="match status" value="1"/>
</dbReference>
<keyword evidence="2 3" id="KW-0067">ATP-binding</keyword>
<dbReference type="Proteomes" id="UP001515480">
    <property type="component" value="Unassembled WGS sequence"/>
</dbReference>
<dbReference type="PROSITE" id="PS50096">
    <property type="entry name" value="IQ"/>
    <property type="match status" value="1"/>
</dbReference>
<evidence type="ECO:0000313" key="6">
    <source>
        <dbReference type="EMBL" id="KAL1522430.1"/>
    </source>
</evidence>
<dbReference type="Pfam" id="PF00069">
    <property type="entry name" value="Pkinase"/>
    <property type="match status" value="1"/>
</dbReference>
<keyword evidence="7" id="KW-1185">Reference proteome</keyword>
<sequence>MGCGASKKRESEASSPDSTKSSQLKKDDVKDDSTTLTASSQSNIKGKEYNSEAVSRKQSATSCRKAGAVAESVGCRMNSAAERVQSTIGDGADKLVGSAESVVENTMAAAGFAAEFIGEAFEKQAVAMQAVWRGKKARELTDRRFAQQTLETNQAKLKRNAAEQVTKVNQYSLSKVLGKGAFGEVFKGTSGLGAEPVAIKVLNRSILKRKRVGRNGNAYDSVLREVAVMKRLKHPHVVNLYEVIDDPDKDQLFLVLEFVSGGDLSKPIKEKRRPPEAELRIWLQGVLLGLEHLHLSGIIHRDIKPENIMWDSKRQAAKLTDFGISTFFDNEHVGGDFVESTGGTFFFFAPEMTRSRQGAGYSAKAADVWAVGVSLYMWLYHKPPFEAPSMTELLQVIYSDPVPYPEDNEISPELCALLHSMLEKLPKERFRASRLRTDPFLTNNGAETLPEPTAKPEVNIKILELKSVLSKVKIQSRMSMSENRSLSNTDAESFTSFPSEASIDEERASQINRQSSECEGEVGGEKMHSDGEASASEVGVSMENSGTEYCLVQTPGSSPSEAPAPAS</sequence>
<proteinExistence type="predicted"/>
<dbReference type="SUPFAM" id="SSF56112">
    <property type="entry name" value="Protein kinase-like (PK-like)"/>
    <property type="match status" value="1"/>
</dbReference>
<dbReference type="PROSITE" id="PS00107">
    <property type="entry name" value="PROTEIN_KINASE_ATP"/>
    <property type="match status" value="1"/>
</dbReference>
<feature type="compositionally biased region" description="Polar residues" evidence="4">
    <location>
        <begin position="477"/>
        <end position="499"/>
    </location>
</feature>
<feature type="compositionally biased region" description="Polar residues" evidence="4">
    <location>
        <begin position="13"/>
        <end position="22"/>
    </location>
</feature>
<feature type="region of interest" description="Disordered" evidence="4">
    <location>
        <begin position="1"/>
        <end position="53"/>
    </location>
</feature>
<dbReference type="GO" id="GO:0004674">
    <property type="term" value="F:protein serine/threonine kinase activity"/>
    <property type="evidence" value="ECO:0007669"/>
    <property type="project" value="InterPro"/>
</dbReference>
<dbReference type="PROSITE" id="PS50011">
    <property type="entry name" value="PROTEIN_KINASE_DOM"/>
    <property type="match status" value="1"/>
</dbReference>
<feature type="compositionally biased region" description="Basic and acidic residues" evidence="4">
    <location>
        <begin position="24"/>
        <end position="33"/>
    </location>
</feature>
<feature type="binding site" evidence="3">
    <location>
        <position position="208"/>
    </location>
    <ligand>
        <name>ATP</name>
        <dbReference type="ChEBI" id="CHEBI:30616"/>
    </ligand>
</feature>
<feature type="compositionally biased region" description="Low complexity" evidence="4">
    <location>
        <begin position="555"/>
        <end position="567"/>
    </location>
</feature>
<dbReference type="PANTHER" id="PTHR24348:SF72">
    <property type="entry name" value="SERINE_THREONINE PROTEIN KINASE"/>
    <property type="match status" value="1"/>
</dbReference>
<protein>
    <recommendedName>
        <fullName evidence="5">Protein kinase domain-containing protein</fullName>
    </recommendedName>
</protein>
<reference evidence="6 7" key="1">
    <citation type="journal article" date="2024" name="Science">
        <title>Giant polyketide synthase enzymes in the biosynthesis of giant marine polyether toxins.</title>
        <authorList>
            <person name="Fallon T.R."/>
            <person name="Shende V.V."/>
            <person name="Wierzbicki I.H."/>
            <person name="Pendleton A.L."/>
            <person name="Watervoot N.F."/>
            <person name="Auber R.P."/>
            <person name="Gonzalez D.J."/>
            <person name="Wisecaver J.H."/>
            <person name="Moore B.S."/>
        </authorList>
    </citation>
    <scope>NUCLEOTIDE SEQUENCE [LARGE SCALE GENOMIC DNA]</scope>
    <source>
        <strain evidence="6 7">12B1</strain>
    </source>
</reference>
<keyword evidence="1 3" id="KW-0547">Nucleotide-binding</keyword>